<evidence type="ECO:0000313" key="4">
    <source>
        <dbReference type="Proteomes" id="UP000789595"/>
    </source>
</evidence>
<reference evidence="3" key="2">
    <citation type="submission" date="2021-11" db="EMBL/GenBank/DDBJ databases">
        <authorList>
            <consortium name="Genoscope - CEA"/>
            <person name="William W."/>
        </authorList>
    </citation>
    <scope>NUCLEOTIDE SEQUENCE</scope>
</reference>
<dbReference type="SUPFAM" id="SSF47473">
    <property type="entry name" value="EF-hand"/>
    <property type="match status" value="1"/>
</dbReference>
<dbReference type="Proteomes" id="UP000789595">
    <property type="component" value="Unassembled WGS sequence"/>
</dbReference>
<evidence type="ECO:0000259" key="1">
    <source>
        <dbReference type="PROSITE" id="PS50222"/>
    </source>
</evidence>
<feature type="domain" description="EF-hand" evidence="1">
    <location>
        <begin position="66"/>
        <end position="101"/>
    </location>
</feature>
<sequence length="202" mass="22501">MGNDVAKNCANRMAIGAMSNVTDLERPVIQRMSEKLADIAKREGSKDLVTKEEFGEALNGLEITQSDRDILDRIFVMLDRTGEDRINHKEFIVGIVPFALGKTEELIQMAFELFTNNASDRVTPMDLRFILMTLNTVASYFGDPVMTVAQVDKVVDDAADKLDPPPKSGELLMAELSPYVADHEFVHEFVEGKGTSRYGNKL</sequence>
<name>A0A7S3ZVE1_9STRA</name>
<dbReference type="Gene3D" id="1.10.238.10">
    <property type="entry name" value="EF-hand"/>
    <property type="match status" value="1"/>
</dbReference>
<reference evidence="2" key="1">
    <citation type="submission" date="2021-01" db="EMBL/GenBank/DDBJ databases">
        <authorList>
            <person name="Corre E."/>
            <person name="Pelletier E."/>
            <person name="Niang G."/>
            <person name="Scheremetjew M."/>
            <person name="Finn R."/>
            <person name="Kale V."/>
            <person name="Holt S."/>
            <person name="Cochrane G."/>
            <person name="Meng A."/>
            <person name="Brown T."/>
            <person name="Cohen L."/>
        </authorList>
    </citation>
    <scope>NUCLEOTIDE SEQUENCE</scope>
    <source>
        <strain evidence="2">CCMP1756</strain>
    </source>
</reference>
<gene>
    <name evidence="2" type="ORF">PCAL00307_LOCUS10736</name>
    <name evidence="3" type="ORF">PECAL_5P22060</name>
</gene>
<dbReference type="EMBL" id="CAKKNE010000005">
    <property type="protein sequence ID" value="CAH0377679.1"/>
    <property type="molecule type" value="Genomic_DNA"/>
</dbReference>
<keyword evidence="4" id="KW-1185">Reference proteome</keyword>
<proteinExistence type="predicted"/>
<evidence type="ECO:0000313" key="3">
    <source>
        <dbReference type="EMBL" id="CAH0377679.1"/>
    </source>
</evidence>
<protein>
    <recommendedName>
        <fullName evidence="1">EF-hand domain-containing protein</fullName>
    </recommendedName>
</protein>
<evidence type="ECO:0000313" key="2">
    <source>
        <dbReference type="EMBL" id="CAE0695300.1"/>
    </source>
</evidence>
<dbReference type="OrthoDB" id="191686at2759"/>
<dbReference type="InterPro" id="IPR011992">
    <property type="entry name" value="EF-hand-dom_pair"/>
</dbReference>
<accession>A0A7S3ZVE1</accession>
<dbReference type="InterPro" id="IPR002048">
    <property type="entry name" value="EF_hand_dom"/>
</dbReference>
<dbReference type="GO" id="GO:0005509">
    <property type="term" value="F:calcium ion binding"/>
    <property type="evidence" value="ECO:0007669"/>
    <property type="project" value="InterPro"/>
</dbReference>
<dbReference type="PROSITE" id="PS50222">
    <property type="entry name" value="EF_HAND_2"/>
    <property type="match status" value="1"/>
</dbReference>
<organism evidence="2">
    <name type="scientific">Pelagomonas calceolata</name>
    <dbReference type="NCBI Taxonomy" id="35677"/>
    <lineage>
        <taxon>Eukaryota</taxon>
        <taxon>Sar</taxon>
        <taxon>Stramenopiles</taxon>
        <taxon>Ochrophyta</taxon>
        <taxon>Pelagophyceae</taxon>
        <taxon>Pelagomonadales</taxon>
        <taxon>Pelagomonadaceae</taxon>
        <taxon>Pelagomonas</taxon>
    </lineage>
</organism>
<dbReference type="AlphaFoldDB" id="A0A7S3ZVE1"/>
<dbReference type="EMBL" id="HBIW01012493">
    <property type="protein sequence ID" value="CAE0695300.1"/>
    <property type="molecule type" value="Transcribed_RNA"/>
</dbReference>